<keyword evidence="2" id="KW-1185">Reference proteome</keyword>
<name>A0A5B7JR09_PORTR</name>
<sequence>MVSQSRHIVPPRTPDEFSVVSAWWMSLATTTIAKSKPHKEQYPATLPHHTIAFQRL</sequence>
<protein>
    <submittedName>
        <fullName evidence="1">Uncharacterized protein</fullName>
    </submittedName>
</protein>
<accession>A0A5B7JR09</accession>
<dbReference type="Proteomes" id="UP000324222">
    <property type="component" value="Unassembled WGS sequence"/>
</dbReference>
<proteinExistence type="predicted"/>
<dbReference type="EMBL" id="VSRR010108262">
    <property type="protein sequence ID" value="MPC97015.1"/>
    <property type="molecule type" value="Genomic_DNA"/>
</dbReference>
<organism evidence="1 2">
    <name type="scientific">Portunus trituberculatus</name>
    <name type="common">Swimming crab</name>
    <name type="synonym">Neptunus trituberculatus</name>
    <dbReference type="NCBI Taxonomy" id="210409"/>
    <lineage>
        <taxon>Eukaryota</taxon>
        <taxon>Metazoa</taxon>
        <taxon>Ecdysozoa</taxon>
        <taxon>Arthropoda</taxon>
        <taxon>Crustacea</taxon>
        <taxon>Multicrustacea</taxon>
        <taxon>Malacostraca</taxon>
        <taxon>Eumalacostraca</taxon>
        <taxon>Eucarida</taxon>
        <taxon>Decapoda</taxon>
        <taxon>Pleocyemata</taxon>
        <taxon>Brachyura</taxon>
        <taxon>Eubrachyura</taxon>
        <taxon>Portunoidea</taxon>
        <taxon>Portunidae</taxon>
        <taxon>Portuninae</taxon>
        <taxon>Portunus</taxon>
    </lineage>
</organism>
<dbReference type="AlphaFoldDB" id="A0A5B7JR09"/>
<reference evidence="1 2" key="1">
    <citation type="submission" date="2019-05" db="EMBL/GenBank/DDBJ databases">
        <title>Another draft genome of Portunus trituberculatus and its Hox gene families provides insights of decapod evolution.</title>
        <authorList>
            <person name="Jeong J.-H."/>
            <person name="Song I."/>
            <person name="Kim S."/>
            <person name="Choi T."/>
            <person name="Kim D."/>
            <person name="Ryu S."/>
            <person name="Kim W."/>
        </authorList>
    </citation>
    <scope>NUCLEOTIDE SEQUENCE [LARGE SCALE GENOMIC DNA]</scope>
    <source>
        <tissue evidence="1">Muscle</tissue>
    </source>
</reference>
<gene>
    <name evidence="1" type="ORF">E2C01_092303</name>
</gene>
<comment type="caution">
    <text evidence="1">The sequence shown here is derived from an EMBL/GenBank/DDBJ whole genome shotgun (WGS) entry which is preliminary data.</text>
</comment>
<evidence type="ECO:0000313" key="1">
    <source>
        <dbReference type="EMBL" id="MPC97015.1"/>
    </source>
</evidence>
<evidence type="ECO:0000313" key="2">
    <source>
        <dbReference type="Proteomes" id="UP000324222"/>
    </source>
</evidence>